<evidence type="ECO:0000313" key="9">
    <source>
        <dbReference type="Proteomes" id="UP001163046"/>
    </source>
</evidence>
<keyword evidence="2" id="KW-0805">Transcription regulation</keyword>
<dbReference type="PROSITE" id="PS50252">
    <property type="entry name" value="TBOX_3"/>
    <property type="match status" value="1"/>
</dbReference>
<feature type="domain" description="T-box" evidence="7">
    <location>
        <begin position="154"/>
        <end position="335"/>
    </location>
</feature>
<dbReference type="CDD" id="cd00182">
    <property type="entry name" value="T-box"/>
    <property type="match status" value="1"/>
</dbReference>
<keyword evidence="9" id="KW-1185">Reference proteome</keyword>
<accession>A0A9W9ZAS0</accession>
<dbReference type="Proteomes" id="UP001163046">
    <property type="component" value="Unassembled WGS sequence"/>
</dbReference>
<evidence type="ECO:0000259" key="7">
    <source>
        <dbReference type="PROSITE" id="PS50252"/>
    </source>
</evidence>
<evidence type="ECO:0000313" key="8">
    <source>
        <dbReference type="EMBL" id="KAJ7378051.1"/>
    </source>
</evidence>
<evidence type="ECO:0000256" key="1">
    <source>
        <dbReference type="ARBA" id="ARBA00004123"/>
    </source>
</evidence>
<comment type="caution">
    <text evidence="6">Lacks conserved residue(s) required for the propagation of feature annotation.</text>
</comment>
<evidence type="ECO:0000256" key="2">
    <source>
        <dbReference type="ARBA" id="ARBA00023015"/>
    </source>
</evidence>
<name>A0A9W9ZAS0_9CNID</name>
<dbReference type="SUPFAM" id="SSF49417">
    <property type="entry name" value="p53-like transcription factors"/>
    <property type="match status" value="1"/>
</dbReference>
<protein>
    <recommendedName>
        <fullName evidence="7">T-box domain-containing protein</fullName>
    </recommendedName>
</protein>
<dbReference type="PROSITE" id="PS01283">
    <property type="entry name" value="TBOX_1"/>
    <property type="match status" value="1"/>
</dbReference>
<dbReference type="GO" id="GO:0005634">
    <property type="term" value="C:nucleus"/>
    <property type="evidence" value="ECO:0007669"/>
    <property type="project" value="UniProtKB-SubCell"/>
</dbReference>
<dbReference type="SMART" id="SM00425">
    <property type="entry name" value="TBOX"/>
    <property type="match status" value="1"/>
</dbReference>
<dbReference type="InterPro" id="IPR046360">
    <property type="entry name" value="T-box_DNA-bd"/>
</dbReference>
<dbReference type="PANTHER" id="PTHR11267">
    <property type="entry name" value="T-BOX PROTEIN-RELATED"/>
    <property type="match status" value="1"/>
</dbReference>
<gene>
    <name evidence="8" type="ORF">OS493_024713</name>
</gene>
<keyword evidence="5 6" id="KW-0539">Nucleus</keyword>
<dbReference type="InterPro" id="IPR008967">
    <property type="entry name" value="p53-like_TF_DNA-bd_sf"/>
</dbReference>
<sequence>MSAQGDENENLSPKAAAFSIASLLTKDFNENSNTRKTSELNPPLMDHKEKGNWWNGCRQHDRLAQKTKVCTLSREVCEDHSIQNILNGDQTRGDKYGDGKMRGSGRTTSILDPLQQFAACCDLVRNIDSLKNTASYSPPQMRIMEVQREVQVAMQQSDLWWKFYACGTEMVITRTGRRMFPTLALSFLGMDPRRYYSVHVDIVPVDGYAYTFVNNMWQVNGMASEMHALPYIQSYQADEVAHTGLYWMKNGVDFKKVRLTNRRVGSFKDGELHLSPNRKYQPRIHVVEETEEGVKVSCSTYVFPETTFIAVTTYQNEELIQMKIDHNPFAKGFRDKGSRRRYLPYEQREDGSDSSQSPLNGLCFSTTRNVERTADSGHVPLPLHLKLHDLSQY</sequence>
<dbReference type="OrthoDB" id="7442607at2759"/>
<comment type="subcellular location">
    <subcellularLocation>
        <location evidence="1 6">Nucleus</location>
    </subcellularLocation>
</comment>
<dbReference type="GO" id="GO:0000978">
    <property type="term" value="F:RNA polymerase II cis-regulatory region sequence-specific DNA binding"/>
    <property type="evidence" value="ECO:0007669"/>
    <property type="project" value="InterPro"/>
</dbReference>
<evidence type="ECO:0000256" key="4">
    <source>
        <dbReference type="ARBA" id="ARBA00023163"/>
    </source>
</evidence>
<keyword evidence="3 6" id="KW-0238">DNA-binding</keyword>
<evidence type="ECO:0000256" key="3">
    <source>
        <dbReference type="ARBA" id="ARBA00023125"/>
    </source>
</evidence>
<dbReference type="GO" id="GO:0045893">
    <property type="term" value="P:positive regulation of DNA-templated transcription"/>
    <property type="evidence" value="ECO:0007669"/>
    <property type="project" value="InterPro"/>
</dbReference>
<dbReference type="GO" id="GO:0001708">
    <property type="term" value="P:cell fate specification"/>
    <property type="evidence" value="ECO:0007669"/>
    <property type="project" value="TreeGrafter"/>
</dbReference>
<dbReference type="GO" id="GO:0000981">
    <property type="term" value="F:DNA-binding transcription factor activity, RNA polymerase II-specific"/>
    <property type="evidence" value="ECO:0007669"/>
    <property type="project" value="TreeGrafter"/>
</dbReference>
<proteinExistence type="predicted"/>
<keyword evidence="4" id="KW-0804">Transcription</keyword>
<comment type="caution">
    <text evidence="8">The sequence shown here is derived from an EMBL/GenBank/DDBJ whole genome shotgun (WGS) entry which is preliminary data.</text>
</comment>
<dbReference type="InterPro" id="IPR001699">
    <property type="entry name" value="TF_T-box"/>
</dbReference>
<dbReference type="Gene3D" id="2.60.40.820">
    <property type="entry name" value="Transcription factor, T-box"/>
    <property type="match status" value="1"/>
</dbReference>
<dbReference type="Pfam" id="PF00907">
    <property type="entry name" value="T-box"/>
    <property type="match status" value="1"/>
</dbReference>
<dbReference type="PRINTS" id="PR00937">
    <property type="entry name" value="TBOX"/>
</dbReference>
<organism evidence="8 9">
    <name type="scientific">Desmophyllum pertusum</name>
    <dbReference type="NCBI Taxonomy" id="174260"/>
    <lineage>
        <taxon>Eukaryota</taxon>
        <taxon>Metazoa</taxon>
        <taxon>Cnidaria</taxon>
        <taxon>Anthozoa</taxon>
        <taxon>Hexacorallia</taxon>
        <taxon>Scleractinia</taxon>
        <taxon>Caryophylliina</taxon>
        <taxon>Caryophylliidae</taxon>
        <taxon>Desmophyllum</taxon>
    </lineage>
</organism>
<dbReference type="GO" id="GO:0000785">
    <property type="term" value="C:chromatin"/>
    <property type="evidence" value="ECO:0007669"/>
    <property type="project" value="TreeGrafter"/>
</dbReference>
<dbReference type="EMBL" id="MU826369">
    <property type="protein sequence ID" value="KAJ7378051.1"/>
    <property type="molecule type" value="Genomic_DNA"/>
</dbReference>
<dbReference type="AlphaFoldDB" id="A0A9W9ZAS0"/>
<reference evidence="8" key="1">
    <citation type="submission" date="2023-01" db="EMBL/GenBank/DDBJ databases">
        <title>Genome assembly of the deep-sea coral Lophelia pertusa.</title>
        <authorList>
            <person name="Herrera S."/>
            <person name="Cordes E."/>
        </authorList>
    </citation>
    <scope>NUCLEOTIDE SEQUENCE</scope>
    <source>
        <strain evidence="8">USNM1676648</strain>
        <tissue evidence="8">Polyp</tissue>
    </source>
</reference>
<dbReference type="InterPro" id="IPR036960">
    <property type="entry name" value="T-box_sf"/>
</dbReference>
<dbReference type="PANTHER" id="PTHR11267:SF181">
    <property type="entry name" value="OPTOMOTOR-BLIND PROTEIN"/>
    <property type="match status" value="1"/>
</dbReference>
<dbReference type="InterPro" id="IPR018186">
    <property type="entry name" value="TF_T-box_CS"/>
</dbReference>
<evidence type="ECO:0000256" key="5">
    <source>
        <dbReference type="ARBA" id="ARBA00023242"/>
    </source>
</evidence>
<evidence type="ECO:0000256" key="6">
    <source>
        <dbReference type="PROSITE-ProRule" id="PRU00201"/>
    </source>
</evidence>